<protein>
    <submittedName>
        <fullName evidence="1">Uncharacterized protein</fullName>
    </submittedName>
</protein>
<dbReference type="EMBL" id="JAKNID010000004">
    <property type="protein sequence ID" value="MCG4564224.1"/>
    <property type="molecule type" value="Genomic_DNA"/>
</dbReference>
<keyword evidence="2" id="KW-1185">Reference proteome</keyword>
<evidence type="ECO:0000313" key="2">
    <source>
        <dbReference type="Proteomes" id="UP001108123"/>
    </source>
</evidence>
<dbReference type="InterPro" id="IPR054688">
    <property type="entry name" value="CD1247_N"/>
</dbReference>
<accession>A0A9Q4AB57</accession>
<evidence type="ECO:0000313" key="1">
    <source>
        <dbReference type="EMBL" id="MCG4564224.1"/>
    </source>
</evidence>
<reference evidence="1" key="1">
    <citation type="submission" date="2022-01" db="EMBL/GenBank/DDBJ databases">
        <title>Collection of gut derived symbiotic bacterial strains cultured from healthy donors.</title>
        <authorList>
            <person name="Lin H."/>
            <person name="Kohout C."/>
            <person name="Waligurski E."/>
            <person name="Pamer E.G."/>
        </authorList>
    </citation>
    <scope>NUCLEOTIDE SEQUENCE</scope>
    <source>
        <strain evidence="1">MSK.14.39</strain>
    </source>
</reference>
<sequence length="104" mass="12107">MDYLYQKVSYLRGLAEGLGIEESTKEGKLLLHIVDTLEDFADAIEDLDEYVSYMDEDLADVEEEVYDLFDEDYEYEDFDDECGCIEIECPDCDEDSIESLDRID</sequence>
<gene>
    <name evidence="1" type="ORF">L0P62_02075</name>
</gene>
<proteinExistence type="predicted"/>
<dbReference type="AlphaFoldDB" id="A0A9Q4AB57"/>
<comment type="caution">
    <text evidence="1">The sequence shown here is derived from an EMBL/GenBank/DDBJ whole genome shotgun (WGS) entry which is preliminary data.</text>
</comment>
<dbReference type="Proteomes" id="UP001108123">
    <property type="component" value="Unassembled WGS sequence"/>
</dbReference>
<dbReference type="RefSeq" id="WP_226807356.1">
    <property type="nucleotide sequence ID" value="NZ_JAHLOA010000004.1"/>
</dbReference>
<name>A0A9Q4AB57_9FIRM</name>
<organism evidence="1 2">
    <name type="scientific">Anaerosalibacter bizertensis</name>
    <dbReference type="NCBI Taxonomy" id="932217"/>
    <lineage>
        <taxon>Bacteria</taxon>
        <taxon>Bacillati</taxon>
        <taxon>Bacillota</taxon>
        <taxon>Tissierellia</taxon>
        <taxon>Tissierellales</taxon>
        <taxon>Sporanaerobacteraceae</taxon>
        <taxon>Anaerosalibacter</taxon>
    </lineage>
</organism>
<dbReference type="NCBIfam" id="NF045650">
    <property type="entry name" value="CD1247_Nterm"/>
    <property type="match status" value="1"/>
</dbReference>